<name>A0A3A0VSN6_STAGA</name>
<evidence type="ECO:0000313" key="1">
    <source>
        <dbReference type="EMBL" id="RIP35869.1"/>
    </source>
</evidence>
<dbReference type="OrthoDB" id="9775255at2"/>
<comment type="caution">
    <text evidence="1">The sequence shown here is derived from an EMBL/GenBank/DDBJ whole genome shotgun (WGS) entry which is preliminary data.</text>
</comment>
<proteinExistence type="predicted"/>
<sequence>MNNAYLMNNKVYKEIISKYNRMIDEVKGSRLKRIESSYVLEEIQPKIDELKREIRIFVTNIQDNLEVDKEKVKEKFYTRDIDINAERYKNEVEQSKIKLMNKKELINHIKGLNEENVTPQILSAVQDRYNQLNFNDVVLEMRIGELKPFALNPYMRDKQYLNLVEAERYIDNIERDLLNGVLHLEDGTTSNIQNDMYQWATKDHHSDPKAVFKTKESWEVFI</sequence>
<dbReference type="AlphaFoldDB" id="A0A3A0VSN6"/>
<organism evidence="1 2">
    <name type="scientific">Staphylococcus gallinarum</name>
    <dbReference type="NCBI Taxonomy" id="1293"/>
    <lineage>
        <taxon>Bacteria</taxon>
        <taxon>Bacillati</taxon>
        <taxon>Bacillota</taxon>
        <taxon>Bacilli</taxon>
        <taxon>Bacillales</taxon>
        <taxon>Staphylococcaceae</taxon>
        <taxon>Staphylococcus</taxon>
    </lineage>
</organism>
<reference evidence="1 2" key="1">
    <citation type="journal article" date="2016" name="Front. Microbiol.">
        <title>Comprehensive Phylogenetic Analysis of Bovine Non-aureus Staphylococci Species Based on Whole-Genome Sequencing.</title>
        <authorList>
            <person name="Naushad S."/>
            <person name="Barkema H.W."/>
            <person name="Luby C."/>
            <person name="Condas L.A."/>
            <person name="Nobrega D.B."/>
            <person name="Carson D.A."/>
            <person name="De Buck J."/>
        </authorList>
    </citation>
    <scope>NUCLEOTIDE SEQUENCE [LARGE SCALE GENOMIC DNA]</scope>
    <source>
        <strain evidence="1 2">SNUC 4781</strain>
    </source>
</reference>
<dbReference type="RefSeq" id="WP_119484645.1">
    <property type="nucleotide sequence ID" value="NZ_QYJN01000002.1"/>
</dbReference>
<evidence type="ECO:0000313" key="2">
    <source>
        <dbReference type="Proteomes" id="UP000265541"/>
    </source>
</evidence>
<accession>A0A3A0VSN6</accession>
<protein>
    <submittedName>
        <fullName evidence="1">Uncharacterized protein</fullName>
    </submittedName>
</protein>
<dbReference type="Proteomes" id="UP000265541">
    <property type="component" value="Unassembled WGS sequence"/>
</dbReference>
<gene>
    <name evidence="1" type="ORF">BUZ14_04245</name>
</gene>
<dbReference type="EMBL" id="QYJN01000002">
    <property type="protein sequence ID" value="RIP35869.1"/>
    <property type="molecule type" value="Genomic_DNA"/>
</dbReference>